<accession>A0A2A4EW52</accession>
<dbReference type="PANTHER" id="PTHR43435">
    <property type="entry name" value="RIBULOKINASE"/>
    <property type="match status" value="1"/>
</dbReference>
<evidence type="ECO:0000313" key="8">
    <source>
        <dbReference type="EMBL" id="PCE25391.1"/>
    </source>
</evidence>
<evidence type="ECO:0000259" key="7">
    <source>
        <dbReference type="Pfam" id="PF02782"/>
    </source>
</evidence>
<dbReference type="PROSITE" id="PS00445">
    <property type="entry name" value="FGGY_KINASES_2"/>
    <property type="match status" value="1"/>
</dbReference>
<keyword evidence="1" id="KW-0808">Transferase</keyword>
<gene>
    <name evidence="8" type="ORF">BWP39_12760</name>
</gene>
<dbReference type="InterPro" id="IPR043129">
    <property type="entry name" value="ATPase_NBD"/>
</dbReference>
<dbReference type="GO" id="GO:0008741">
    <property type="term" value="F:ribulokinase activity"/>
    <property type="evidence" value="ECO:0007669"/>
    <property type="project" value="InterPro"/>
</dbReference>
<dbReference type="Gene3D" id="3.30.420.40">
    <property type="match status" value="2"/>
</dbReference>
<keyword evidence="6" id="KW-0119">Carbohydrate metabolism</keyword>
<dbReference type="EMBL" id="MTZV01000004">
    <property type="protein sequence ID" value="PCE25391.1"/>
    <property type="molecule type" value="Genomic_DNA"/>
</dbReference>
<dbReference type="InterPro" id="IPR000577">
    <property type="entry name" value="Carb_kinase_FGGY"/>
</dbReference>
<evidence type="ECO:0000256" key="6">
    <source>
        <dbReference type="ARBA" id="ARBA00023277"/>
    </source>
</evidence>
<keyword evidence="5" id="KW-0054">Arabinose catabolism</keyword>
<evidence type="ECO:0000256" key="1">
    <source>
        <dbReference type="ARBA" id="ARBA00022679"/>
    </source>
</evidence>
<evidence type="ECO:0000256" key="4">
    <source>
        <dbReference type="ARBA" id="ARBA00022840"/>
    </source>
</evidence>
<comment type="caution">
    <text evidence="8">The sequence shown here is derived from an EMBL/GenBank/DDBJ whole genome shotgun (WGS) entry which is preliminary data.</text>
</comment>
<dbReference type="InterPro" id="IPR005929">
    <property type="entry name" value="Ribulokinase"/>
</dbReference>
<dbReference type="RefSeq" id="WP_096720650.1">
    <property type="nucleotide sequence ID" value="NZ_MTZV01000004.1"/>
</dbReference>
<dbReference type="PANTHER" id="PTHR43435:SF4">
    <property type="entry name" value="FGGY CARBOHYDRATE KINASE DOMAIN-CONTAINING PROTEIN"/>
    <property type="match status" value="1"/>
</dbReference>
<feature type="domain" description="Carbohydrate kinase FGGY C-terminal" evidence="7">
    <location>
        <begin position="270"/>
        <end position="460"/>
    </location>
</feature>
<organism evidence="8 9">
    <name type="scientific">Paraburkholderia acidicola</name>
    <dbReference type="NCBI Taxonomy" id="1912599"/>
    <lineage>
        <taxon>Bacteria</taxon>
        <taxon>Pseudomonadati</taxon>
        <taxon>Pseudomonadota</taxon>
        <taxon>Betaproteobacteria</taxon>
        <taxon>Burkholderiales</taxon>
        <taxon>Burkholderiaceae</taxon>
        <taxon>Paraburkholderia</taxon>
    </lineage>
</organism>
<dbReference type="SUPFAM" id="SSF53067">
    <property type="entry name" value="Actin-like ATPase domain"/>
    <property type="match status" value="2"/>
</dbReference>
<dbReference type="Pfam" id="PF02782">
    <property type="entry name" value="FGGY_C"/>
    <property type="match status" value="1"/>
</dbReference>
<dbReference type="GO" id="GO:0019569">
    <property type="term" value="P:L-arabinose catabolic process to D-xylulose 5-phosphate"/>
    <property type="evidence" value="ECO:0007669"/>
    <property type="project" value="InterPro"/>
</dbReference>
<dbReference type="PIRSF" id="PIRSF000538">
    <property type="entry name" value="GlpK"/>
    <property type="match status" value="1"/>
</dbReference>
<dbReference type="Proteomes" id="UP000218022">
    <property type="component" value="Unassembled WGS sequence"/>
</dbReference>
<dbReference type="AlphaFoldDB" id="A0A2A4EW52"/>
<sequence length="536" mass="57192">MTETYIVGLDYGTSSARGVLLDAATGEQIGSHMHAYRHDVMTRSLRDGTPLPRAWALQNAADYLEAAQEILSKLGRGRNIASIGLGFSASSPMPARQDGTALSELYPGEPHAYVKLWKHHAAQPYADEINRRGGAFLRNFGGKLSGEWLLPKAAQIADEAPHIWDATDRFIESGDWLVWQLTGTEARSLGFAAYKAQYSDMEGYPHGVVPDLTDKLAEPHRIGSPAGSLSESWRQRTGISGSAVVAVAVIDSHVVLPAAGAVSSGCLVGALGTSAAYLVLSERFQPLPPGIEGVAKDGSIRDLWCYEAGQAGFGDTLGWFVNAFPRGTDSAESFRHYNREAAQLEPGANHLVALDWWNGNRVPLADSSLSGLLVGLTTNTTAVDIYRALIESLCFGARAIVDLFESGGVAIDRVVLTSGLAQNNPFLVQTMADALGREVEVPRIAHATAVGAAIHGAVAAGLVTGFVAGSAKFGAQSFERFQPNPSFAVIYAEQYGQYRELSADQTILHSMHVLNGLKDSLSDPACEHLALSDQAH</sequence>
<evidence type="ECO:0000256" key="5">
    <source>
        <dbReference type="ARBA" id="ARBA00022935"/>
    </source>
</evidence>
<dbReference type="OrthoDB" id="9805576at2"/>
<dbReference type="CDD" id="cd07781">
    <property type="entry name" value="ASKHA_NBD_FGGY_L-RBK"/>
    <property type="match status" value="1"/>
</dbReference>
<dbReference type="GO" id="GO:0005524">
    <property type="term" value="F:ATP binding"/>
    <property type="evidence" value="ECO:0007669"/>
    <property type="project" value="UniProtKB-KW"/>
</dbReference>
<dbReference type="GO" id="GO:0005737">
    <property type="term" value="C:cytoplasm"/>
    <property type="evidence" value="ECO:0007669"/>
    <property type="project" value="TreeGrafter"/>
</dbReference>
<evidence type="ECO:0000256" key="3">
    <source>
        <dbReference type="ARBA" id="ARBA00022777"/>
    </source>
</evidence>
<dbReference type="NCBIfam" id="NF003154">
    <property type="entry name" value="PRK04123.1"/>
    <property type="match status" value="1"/>
</dbReference>
<keyword evidence="3 8" id="KW-0418">Kinase</keyword>
<proteinExistence type="predicted"/>
<keyword evidence="2" id="KW-0547">Nucleotide-binding</keyword>
<reference evidence="8 9" key="1">
    <citation type="submission" date="2017-01" db="EMBL/GenBank/DDBJ databases">
        <title>Whole-Genome Shotgun Sequencing of Two beta-Proteobacterial Species in Search of the Bulgecin Biosynthetic Cluster.</title>
        <authorList>
            <person name="Horsman M.E."/>
            <person name="Marous D.R."/>
            <person name="Li R."/>
            <person name="Oliver R.A."/>
            <person name="Byun B."/>
            <person name="Emrich S.J."/>
            <person name="Boggess B."/>
            <person name="Townsend C.A."/>
            <person name="Mobashery S."/>
        </authorList>
    </citation>
    <scope>NUCLEOTIDE SEQUENCE [LARGE SCALE GENOMIC DNA]</scope>
    <source>
        <strain evidence="8 9">ATCC 31363</strain>
    </source>
</reference>
<dbReference type="GO" id="GO:0019150">
    <property type="term" value="F:D-ribulokinase activity"/>
    <property type="evidence" value="ECO:0007669"/>
    <property type="project" value="TreeGrafter"/>
</dbReference>
<name>A0A2A4EW52_9BURK</name>
<dbReference type="InterPro" id="IPR018483">
    <property type="entry name" value="Carb_kinase_FGGY_CS"/>
</dbReference>
<evidence type="ECO:0000313" key="9">
    <source>
        <dbReference type="Proteomes" id="UP000218022"/>
    </source>
</evidence>
<keyword evidence="4" id="KW-0067">ATP-binding</keyword>
<dbReference type="InterPro" id="IPR018485">
    <property type="entry name" value="FGGY_C"/>
</dbReference>
<protein>
    <submittedName>
        <fullName evidence="8">Ribulokinase</fullName>
    </submittedName>
</protein>
<evidence type="ECO:0000256" key="2">
    <source>
        <dbReference type="ARBA" id="ARBA00022741"/>
    </source>
</evidence>